<dbReference type="HOGENOM" id="CLU_163360_1_0_6"/>
<reference evidence="2 3" key="1">
    <citation type="journal article" date="2012" name="J. Bacteriol.">
        <title>Genome sequence of cold-adapted Pseudomonas mandelii strain JR-1.</title>
        <authorList>
            <person name="Jang S.H."/>
            <person name="Kim J."/>
            <person name="Kim J."/>
            <person name="Hong S."/>
            <person name="Lee C."/>
        </authorList>
    </citation>
    <scope>NUCLEOTIDE SEQUENCE [LARGE SCALE GENOMIC DNA]</scope>
    <source>
        <strain evidence="2 3">JR-1</strain>
    </source>
</reference>
<name>A0A024E5K0_9PSED</name>
<feature type="chain" id="PRO_5001528150" description="DUF2790 domain-containing protein" evidence="1">
    <location>
        <begin position="24"/>
        <end position="87"/>
    </location>
</feature>
<keyword evidence="1" id="KW-0732">Signal</keyword>
<proteinExistence type="predicted"/>
<dbReference type="RefSeq" id="WP_010459529.1">
    <property type="nucleotide sequence ID" value="NZ_CP005960.1"/>
</dbReference>
<dbReference type="Gene3D" id="2.30.140.50">
    <property type="entry name" value="Protein of unknown function DUF2790"/>
    <property type="match status" value="1"/>
</dbReference>
<dbReference type="GeneID" id="46433012"/>
<sequence length="87" mass="9526">MNTRTLFASAAVALVVLTHNAFADTPNVPAKPYRYGMPIHVAKVISLEEPRSADCEVVSAKLTYLDTSGNVEAFTYFKMAQACEEQN</sequence>
<feature type="signal peptide" evidence="1">
    <location>
        <begin position="1"/>
        <end position="23"/>
    </location>
</feature>
<evidence type="ECO:0008006" key="4">
    <source>
        <dbReference type="Google" id="ProtNLM"/>
    </source>
</evidence>
<protein>
    <recommendedName>
        <fullName evidence="4">DUF2790 domain-containing protein</fullName>
    </recommendedName>
</protein>
<evidence type="ECO:0000313" key="2">
    <source>
        <dbReference type="EMBL" id="AHZ67901.1"/>
    </source>
</evidence>
<gene>
    <name evidence="2" type="ORF">OU5_0822</name>
</gene>
<dbReference type="EMBL" id="CP005960">
    <property type="protein sequence ID" value="AHZ67901.1"/>
    <property type="molecule type" value="Genomic_DNA"/>
</dbReference>
<dbReference type="InterPro" id="IPR021245">
    <property type="entry name" value="DUF2790"/>
</dbReference>
<dbReference type="OrthoDB" id="7017737at2"/>
<dbReference type="AlphaFoldDB" id="A0A024E5K0"/>
<evidence type="ECO:0000256" key="1">
    <source>
        <dbReference type="SAM" id="SignalP"/>
    </source>
</evidence>
<dbReference type="Pfam" id="PF10976">
    <property type="entry name" value="DUF2790"/>
    <property type="match status" value="1"/>
</dbReference>
<evidence type="ECO:0000313" key="3">
    <source>
        <dbReference type="Proteomes" id="UP000026913"/>
    </source>
</evidence>
<dbReference type="KEGG" id="pman:OU5_0822"/>
<organism evidence="2 3">
    <name type="scientific">Pseudomonas mandelii JR-1</name>
    <dbReference type="NCBI Taxonomy" id="1147786"/>
    <lineage>
        <taxon>Bacteria</taxon>
        <taxon>Pseudomonadati</taxon>
        <taxon>Pseudomonadota</taxon>
        <taxon>Gammaproteobacteria</taxon>
        <taxon>Pseudomonadales</taxon>
        <taxon>Pseudomonadaceae</taxon>
        <taxon>Pseudomonas</taxon>
    </lineage>
</organism>
<dbReference type="Proteomes" id="UP000026913">
    <property type="component" value="Chromosome"/>
</dbReference>
<accession>A0A024E5K0</accession>